<sequence length="167" mass="17819">MDNSASVSTWAWSPSRAAGGALAVGGVILLVAAVIAASDPAGLVLMGIAGLMLLGFAAHALVIRPRLAVTSLDGQPAVVIRSLGGTHTYPRDRIERIRLLDFRRIGRRTGQLEFDFLNDDAPTTAIVDGLRDDTRLVVFGRWDLGADLSDVADELRRAGFVVDDQRA</sequence>
<proteinExistence type="predicted"/>
<dbReference type="KEGG" id="gom:D7316_03655"/>
<feature type="transmembrane region" description="Helical" evidence="1">
    <location>
        <begin position="17"/>
        <end position="37"/>
    </location>
</feature>
<dbReference type="RefSeq" id="WP_124709471.1">
    <property type="nucleotide sequence ID" value="NZ_CP033972.1"/>
</dbReference>
<dbReference type="OrthoDB" id="4381453at2"/>
<evidence type="ECO:0000313" key="3">
    <source>
        <dbReference type="EMBL" id="AZG47048.1"/>
    </source>
</evidence>
<dbReference type="AlphaFoldDB" id="A0A3G8JPZ1"/>
<organism evidence="3 4">
    <name type="scientific">Gordonia insulae</name>
    <dbReference type="NCBI Taxonomy" id="2420509"/>
    <lineage>
        <taxon>Bacteria</taxon>
        <taxon>Bacillati</taxon>
        <taxon>Actinomycetota</taxon>
        <taxon>Actinomycetes</taxon>
        <taxon>Mycobacteriales</taxon>
        <taxon>Gordoniaceae</taxon>
        <taxon>Gordonia</taxon>
    </lineage>
</organism>
<feature type="transmembrane region" description="Helical" evidence="1">
    <location>
        <begin position="43"/>
        <end position="63"/>
    </location>
</feature>
<dbReference type="EMBL" id="CP033972">
    <property type="protein sequence ID" value="AZG47048.1"/>
    <property type="molecule type" value="Genomic_DNA"/>
</dbReference>
<gene>
    <name evidence="3" type="ORF">D7316_03655</name>
</gene>
<name>A0A3G8JPZ1_9ACTN</name>
<reference evidence="3 4" key="1">
    <citation type="submission" date="2018-11" db="EMBL/GenBank/DDBJ databases">
        <title>Gordonia insulae sp. nov., isolated from an island soil.</title>
        <authorList>
            <person name="Kim Y.S."/>
            <person name="Kim S.B."/>
        </authorList>
    </citation>
    <scope>NUCLEOTIDE SEQUENCE [LARGE SCALE GENOMIC DNA]</scope>
    <source>
        <strain evidence="3 4">MMS17-SY073</strain>
    </source>
</reference>
<dbReference type="InterPro" id="IPR019692">
    <property type="entry name" value="CFP-6_PH"/>
</dbReference>
<dbReference type="Proteomes" id="UP000271469">
    <property type="component" value="Chromosome"/>
</dbReference>
<feature type="domain" description="Low molecular weight protein antigen 6 PH" evidence="2">
    <location>
        <begin position="64"/>
        <end position="159"/>
    </location>
</feature>
<accession>A0A3G8JPZ1</accession>
<dbReference type="Pfam" id="PF10756">
    <property type="entry name" value="bPH_6"/>
    <property type="match status" value="1"/>
</dbReference>
<keyword evidence="1" id="KW-0812">Transmembrane</keyword>
<keyword evidence="1" id="KW-0472">Membrane</keyword>
<evidence type="ECO:0000313" key="4">
    <source>
        <dbReference type="Proteomes" id="UP000271469"/>
    </source>
</evidence>
<keyword evidence="1" id="KW-1133">Transmembrane helix</keyword>
<protein>
    <recommendedName>
        <fullName evidence="2">Low molecular weight protein antigen 6 PH domain-containing protein</fullName>
    </recommendedName>
</protein>
<keyword evidence="4" id="KW-1185">Reference proteome</keyword>
<evidence type="ECO:0000259" key="2">
    <source>
        <dbReference type="Pfam" id="PF10756"/>
    </source>
</evidence>
<evidence type="ECO:0000256" key="1">
    <source>
        <dbReference type="SAM" id="Phobius"/>
    </source>
</evidence>